<keyword evidence="4" id="KW-1185">Reference proteome</keyword>
<dbReference type="PANTHER" id="PTHR21513:SF19">
    <property type="entry name" value="MAJOR SPERM PROTEIN"/>
    <property type="match status" value="1"/>
</dbReference>
<dbReference type="InterPro" id="IPR008962">
    <property type="entry name" value="PapD-like_sf"/>
</dbReference>
<reference evidence="4" key="1">
    <citation type="submission" date="2012-09" db="EMBL/GenBank/DDBJ databases">
        <authorList>
            <person name="Martin A.A."/>
        </authorList>
    </citation>
    <scope>NUCLEOTIDE SEQUENCE</scope>
</reference>
<dbReference type="AlphaFoldDB" id="A0A0K0DD96"/>
<name>A0A0K0DD96_ANGCA</name>
<dbReference type="PANTHER" id="PTHR21513">
    <property type="entry name" value="MAJOR SPERM PROTEIN"/>
    <property type="match status" value="1"/>
</dbReference>
<dbReference type="STRING" id="6313.A0A0K0DD96"/>
<dbReference type="InterPro" id="IPR013783">
    <property type="entry name" value="Ig-like_fold"/>
</dbReference>
<feature type="compositionally biased region" description="Basic and acidic residues" evidence="2">
    <location>
        <begin position="102"/>
        <end position="115"/>
    </location>
</feature>
<protein>
    <recommendedName>
        <fullName evidence="1">Major sperm protein</fullName>
    </recommendedName>
</protein>
<feature type="region of interest" description="Disordered" evidence="2">
    <location>
        <begin position="102"/>
        <end position="131"/>
    </location>
</feature>
<dbReference type="PROSITE" id="PS50202">
    <property type="entry name" value="MSP"/>
    <property type="match status" value="1"/>
</dbReference>
<comment type="function">
    <text evidence="1">Central component in molecular interactions underlying sperm crawling. Forms an extensive filament system that extends from sperm villipoda, along the leading edge of the pseudopod.</text>
</comment>
<keyword evidence="1" id="KW-0206">Cytoskeleton</keyword>
<evidence type="ECO:0000313" key="5">
    <source>
        <dbReference type="WBParaSite" id="ACAC_0000866701-mRNA-1"/>
    </source>
</evidence>
<proteinExistence type="predicted"/>
<reference evidence="5" key="2">
    <citation type="submission" date="2017-02" db="UniProtKB">
        <authorList>
            <consortium name="WormBaseParasite"/>
        </authorList>
    </citation>
    <scope>IDENTIFICATION</scope>
</reference>
<keyword evidence="1" id="KW-0963">Cytoplasm</keyword>
<dbReference type="InterPro" id="IPR000535">
    <property type="entry name" value="MSP_dom"/>
</dbReference>
<evidence type="ECO:0000256" key="1">
    <source>
        <dbReference type="RuleBase" id="RU003425"/>
    </source>
</evidence>
<evidence type="ECO:0000256" key="2">
    <source>
        <dbReference type="SAM" id="MobiDB-lite"/>
    </source>
</evidence>
<dbReference type="WBParaSite" id="ACAC_0000866701-mRNA-1">
    <property type="protein sequence ID" value="ACAC_0000866701-mRNA-1"/>
    <property type="gene ID" value="ACAC_0000866701"/>
</dbReference>
<dbReference type="Gene3D" id="2.60.40.10">
    <property type="entry name" value="Immunoglobulins"/>
    <property type="match status" value="1"/>
</dbReference>
<sequence>PNICKFSAKEGPRNVVFKVPSEKKPIWSDIKLENPTSENKTFKVKCTSAVIFRVQPPFGFIKANDTTNIRLWFQNTDGIPTDGKKHYFAIYFMKSQDGKEAKELWSKNPKPEGRSKNQQCNDALHFHTVPS</sequence>
<evidence type="ECO:0000313" key="4">
    <source>
        <dbReference type="Proteomes" id="UP000035642"/>
    </source>
</evidence>
<evidence type="ECO:0000259" key="3">
    <source>
        <dbReference type="PROSITE" id="PS50202"/>
    </source>
</evidence>
<organism evidence="4 5">
    <name type="scientific">Angiostrongylus cantonensis</name>
    <name type="common">Rat lungworm</name>
    <dbReference type="NCBI Taxonomy" id="6313"/>
    <lineage>
        <taxon>Eukaryota</taxon>
        <taxon>Metazoa</taxon>
        <taxon>Ecdysozoa</taxon>
        <taxon>Nematoda</taxon>
        <taxon>Chromadorea</taxon>
        <taxon>Rhabditida</taxon>
        <taxon>Rhabditina</taxon>
        <taxon>Rhabditomorpha</taxon>
        <taxon>Strongyloidea</taxon>
        <taxon>Metastrongylidae</taxon>
        <taxon>Angiostrongylus</taxon>
    </lineage>
</organism>
<dbReference type="Pfam" id="PF00635">
    <property type="entry name" value="Motile_Sperm"/>
    <property type="match status" value="1"/>
</dbReference>
<feature type="domain" description="MSP" evidence="3">
    <location>
        <begin position="1"/>
        <end position="123"/>
    </location>
</feature>
<accession>A0A0K0DD96</accession>
<dbReference type="Proteomes" id="UP000035642">
    <property type="component" value="Unassembled WGS sequence"/>
</dbReference>
<dbReference type="SUPFAM" id="SSF49354">
    <property type="entry name" value="PapD-like"/>
    <property type="match status" value="1"/>
</dbReference>